<keyword evidence="2" id="KW-1185">Reference proteome</keyword>
<dbReference type="OrthoDB" id="10433987at2759"/>
<name>A0A2H3DQJ2_ARMGA</name>
<dbReference type="EMBL" id="KZ293665">
    <property type="protein sequence ID" value="PBK90533.1"/>
    <property type="molecule type" value="Genomic_DNA"/>
</dbReference>
<accession>A0A2H3DQJ2</accession>
<sequence length="103" mass="11326">MSCSSSDIKTTSSFTARLSESFSVVASDISRLLVRGIEPTQASKSRVQGKRRCPRCWRNHSVCQSLARQRQGDELRGIIVVNPNGLTDVVLSYMVLVGSLRLA</sequence>
<evidence type="ECO:0000313" key="2">
    <source>
        <dbReference type="Proteomes" id="UP000217790"/>
    </source>
</evidence>
<reference evidence="2" key="1">
    <citation type="journal article" date="2017" name="Nat. Ecol. Evol.">
        <title>Genome expansion and lineage-specific genetic innovations in the forest pathogenic fungi Armillaria.</title>
        <authorList>
            <person name="Sipos G."/>
            <person name="Prasanna A.N."/>
            <person name="Walter M.C."/>
            <person name="O'Connor E."/>
            <person name="Balint B."/>
            <person name="Krizsan K."/>
            <person name="Kiss B."/>
            <person name="Hess J."/>
            <person name="Varga T."/>
            <person name="Slot J."/>
            <person name="Riley R."/>
            <person name="Boka B."/>
            <person name="Rigling D."/>
            <person name="Barry K."/>
            <person name="Lee J."/>
            <person name="Mihaltcheva S."/>
            <person name="LaButti K."/>
            <person name="Lipzen A."/>
            <person name="Waldron R."/>
            <person name="Moloney N.M."/>
            <person name="Sperisen C."/>
            <person name="Kredics L."/>
            <person name="Vagvoelgyi C."/>
            <person name="Patrignani A."/>
            <person name="Fitzpatrick D."/>
            <person name="Nagy I."/>
            <person name="Doyle S."/>
            <person name="Anderson J.B."/>
            <person name="Grigoriev I.V."/>
            <person name="Gueldener U."/>
            <person name="Muensterkoetter M."/>
            <person name="Nagy L.G."/>
        </authorList>
    </citation>
    <scope>NUCLEOTIDE SEQUENCE [LARGE SCALE GENOMIC DNA]</scope>
    <source>
        <strain evidence="2">Ar21-2</strain>
    </source>
</reference>
<dbReference type="Proteomes" id="UP000217790">
    <property type="component" value="Unassembled WGS sequence"/>
</dbReference>
<gene>
    <name evidence="1" type="ORF">ARMGADRAFT_299555</name>
</gene>
<evidence type="ECO:0000313" key="1">
    <source>
        <dbReference type="EMBL" id="PBK90533.1"/>
    </source>
</evidence>
<proteinExistence type="predicted"/>
<protein>
    <submittedName>
        <fullName evidence="1">Uncharacterized protein</fullName>
    </submittedName>
</protein>
<dbReference type="OMA" id="RRCPRCW"/>
<organism evidence="1 2">
    <name type="scientific">Armillaria gallica</name>
    <name type="common">Bulbous honey fungus</name>
    <name type="synonym">Armillaria bulbosa</name>
    <dbReference type="NCBI Taxonomy" id="47427"/>
    <lineage>
        <taxon>Eukaryota</taxon>
        <taxon>Fungi</taxon>
        <taxon>Dikarya</taxon>
        <taxon>Basidiomycota</taxon>
        <taxon>Agaricomycotina</taxon>
        <taxon>Agaricomycetes</taxon>
        <taxon>Agaricomycetidae</taxon>
        <taxon>Agaricales</taxon>
        <taxon>Marasmiineae</taxon>
        <taxon>Physalacriaceae</taxon>
        <taxon>Armillaria</taxon>
    </lineage>
</organism>
<dbReference type="AlphaFoldDB" id="A0A2H3DQJ2"/>
<dbReference type="InParanoid" id="A0A2H3DQJ2"/>